<evidence type="ECO:0000313" key="9">
    <source>
        <dbReference type="Proteomes" id="UP000593562"/>
    </source>
</evidence>
<dbReference type="GO" id="GO:0005634">
    <property type="term" value="C:nucleus"/>
    <property type="evidence" value="ECO:0007669"/>
    <property type="project" value="UniProtKB-SubCell"/>
</dbReference>
<dbReference type="PROSITE" id="PS50863">
    <property type="entry name" value="B3"/>
    <property type="match status" value="2"/>
</dbReference>
<dbReference type="InterPro" id="IPR003340">
    <property type="entry name" value="B3_DNA-bd"/>
</dbReference>
<dbReference type="PANTHER" id="PTHR31391:SF157">
    <property type="entry name" value="B3 DOMAIN-CONTAINING PROTEIN REM16"/>
    <property type="match status" value="1"/>
</dbReference>
<dbReference type="InParanoid" id="A0A7J7DL66"/>
<dbReference type="InterPro" id="IPR044837">
    <property type="entry name" value="REM16-like"/>
</dbReference>
<dbReference type="PANTHER" id="PTHR31391">
    <property type="entry name" value="B3 DOMAIN-CONTAINING PROTEIN OS11G0197600-RELATED"/>
    <property type="match status" value="1"/>
</dbReference>
<evidence type="ECO:0000313" key="8">
    <source>
        <dbReference type="EMBL" id="KAF5747081.1"/>
    </source>
</evidence>
<comment type="subcellular location">
    <subcellularLocation>
        <location evidence="1">Nucleus</location>
    </subcellularLocation>
</comment>
<name>A0A7J7DL66_TRIWF</name>
<dbReference type="EMBL" id="JAAARO010000006">
    <property type="protein sequence ID" value="KAF5747081.1"/>
    <property type="molecule type" value="Genomic_DNA"/>
</dbReference>
<evidence type="ECO:0000256" key="2">
    <source>
        <dbReference type="ARBA" id="ARBA00023015"/>
    </source>
</evidence>
<organism evidence="8 9">
    <name type="scientific">Tripterygium wilfordii</name>
    <name type="common">Thunder God vine</name>
    <dbReference type="NCBI Taxonomy" id="458696"/>
    <lineage>
        <taxon>Eukaryota</taxon>
        <taxon>Viridiplantae</taxon>
        <taxon>Streptophyta</taxon>
        <taxon>Embryophyta</taxon>
        <taxon>Tracheophyta</taxon>
        <taxon>Spermatophyta</taxon>
        <taxon>Magnoliopsida</taxon>
        <taxon>eudicotyledons</taxon>
        <taxon>Gunneridae</taxon>
        <taxon>Pentapetalae</taxon>
        <taxon>rosids</taxon>
        <taxon>fabids</taxon>
        <taxon>Celastrales</taxon>
        <taxon>Celastraceae</taxon>
        <taxon>Tripterygium</taxon>
    </lineage>
</organism>
<dbReference type="AlphaFoldDB" id="A0A7J7DL66"/>
<keyword evidence="2" id="KW-0805">Transcription regulation</keyword>
<accession>A0A7J7DL66</accession>
<feature type="compositionally biased region" description="Polar residues" evidence="6">
    <location>
        <begin position="234"/>
        <end position="257"/>
    </location>
</feature>
<dbReference type="InterPro" id="IPR015300">
    <property type="entry name" value="DNA-bd_pseudobarrel_sf"/>
</dbReference>
<dbReference type="SUPFAM" id="SSF101936">
    <property type="entry name" value="DNA-binding pseudobarrel domain"/>
    <property type="match status" value="2"/>
</dbReference>
<keyword evidence="3" id="KW-0238">DNA-binding</keyword>
<proteinExistence type="predicted"/>
<evidence type="ECO:0000256" key="6">
    <source>
        <dbReference type="SAM" id="MobiDB-lite"/>
    </source>
</evidence>
<keyword evidence="4" id="KW-0804">Transcription</keyword>
<comment type="caution">
    <text evidence="8">The sequence shown here is derived from an EMBL/GenBank/DDBJ whole genome shotgun (WGS) entry which is preliminary data.</text>
</comment>
<reference evidence="8 9" key="1">
    <citation type="journal article" date="2020" name="Nat. Commun.">
        <title>Genome of Tripterygium wilfordii and identification of cytochrome P450 involved in triptolide biosynthesis.</title>
        <authorList>
            <person name="Tu L."/>
            <person name="Su P."/>
            <person name="Zhang Z."/>
            <person name="Gao L."/>
            <person name="Wang J."/>
            <person name="Hu T."/>
            <person name="Zhou J."/>
            <person name="Zhang Y."/>
            <person name="Zhao Y."/>
            <person name="Liu Y."/>
            <person name="Song Y."/>
            <person name="Tong Y."/>
            <person name="Lu Y."/>
            <person name="Yang J."/>
            <person name="Xu C."/>
            <person name="Jia M."/>
            <person name="Peters R.J."/>
            <person name="Huang L."/>
            <person name="Gao W."/>
        </authorList>
    </citation>
    <scope>NUCLEOTIDE SEQUENCE [LARGE SCALE GENOMIC DNA]</scope>
    <source>
        <strain evidence="9">cv. XIE 37</strain>
        <tissue evidence="8">Leaf</tissue>
    </source>
</reference>
<evidence type="ECO:0000256" key="1">
    <source>
        <dbReference type="ARBA" id="ARBA00004123"/>
    </source>
</evidence>
<feature type="domain" description="TF-B3" evidence="7">
    <location>
        <begin position="22"/>
        <end position="115"/>
    </location>
</feature>
<evidence type="ECO:0000256" key="4">
    <source>
        <dbReference type="ARBA" id="ARBA00023163"/>
    </source>
</evidence>
<dbReference type="CDD" id="cd10017">
    <property type="entry name" value="B3_DNA"/>
    <property type="match status" value="2"/>
</dbReference>
<dbReference type="Gene3D" id="2.40.330.10">
    <property type="entry name" value="DNA-binding pseudobarrel domain"/>
    <property type="match status" value="2"/>
</dbReference>
<evidence type="ECO:0000256" key="5">
    <source>
        <dbReference type="ARBA" id="ARBA00023242"/>
    </source>
</evidence>
<keyword evidence="5" id="KW-0539">Nucleus</keyword>
<dbReference type="GO" id="GO:0003677">
    <property type="term" value="F:DNA binding"/>
    <property type="evidence" value="ECO:0007669"/>
    <property type="project" value="UniProtKB-KW"/>
</dbReference>
<dbReference type="Proteomes" id="UP000593562">
    <property type="component" value="Unassembled WGS sequence"/>
</dbReference>
<feature type="region of interest" description="Disordered" evidence="6">
    <location>
        <begin position="201"/>
        <end position="260"/>
    </location>
</feature>
<keyword evidence="9" id="KW-1185">Reference proteome</keyword>
<evidence type="ECO:0000259" key="7">
    <source>
        <dbReference type="PROSITE" id="PS50863"/>
    </source>
</evidence>
<evidence type="ECO:0000256" key="3">
    <source>
        <dbReference type="ARBA" id="ARBA00023125"/>
    </source>
</evidence>
<feature type="domain" description="TF-B3" evidence="7">
    <location>
        <begin position="343"/>
        <end position="441"/>
    </location>
</feature>
<gene>
    <name evidence="8" type="ORF">HS088_TW06G01259</name>
</gene>
<dbReference type="OrthoDB" id="590488at2759"/>
<sequence>MEEACEDCLSFDEYSYWTYFKSQRFSQFLRGDFDQRLAIPEHFTRNLKRKLPERVTLKGPSGIAWNVDTMMSDNVMFFSHGWKDFVTDHVLEEEDVLIFQLNADLSFDVLMFDGRSLCEKEKSYFVRKCGHKKHDSGCHKEGNVGGSSAEVVHPLPQDVTGDNPQQKIISDDVDAIPCGRPFVPKDIDAIPLAHPFVPQATRKESLKQCQIKRKTPESSNQVDHSQVSGGGRSPQKSTNTDSDYIPKGQSTVPQAKNSMKERLFNRPRSSRWSVRYRRLSLVAREARANDGNANTPILIDDNAPHTSISKKARYYESNRRPITGEEKKNALRLAEAALTREGFMVAMKPTHVYKKYFMTIPSFWMKQHLTLEDQGIILRVKDNTWHTKFSYVKSRGFGGLARGWKNFAMDNNLEEFDVCVFERGSDMNDCILLDVNIFRVVEEVRP</sequence>
<protein>
    <submittedName>
        <fullName evidence="8">Transcriptional factor B3 family protein</fullName>
    </submittedName>
</protein>
<dbReference type="Pfam" id="PF02362">
    <property type="entry name" value="B3"/>
    <property type="match status" value="2"/>
</dbReference>
<dbReference type="FunCoup" id="A0A7J7DL66">
    <property type="interactions" value="49"/>
</dbReference>
<feature type="compositionally biased region" description="Polar residues" evidence="6">
    <location>
        <begin position="217"/>
        <end position="227"/>
    </location>
</feature>
<dbReference type="SMART" id="SM01019">
    <property type="entry name" value="B3"/>
    <property type="match status" value="2"/>
</dbReference>